<name>A0A164TAD6_9AGAM</name>
<evidence type="ECO:0000256" key="1">
    <source>
        <dbReference type="SAM" id="MobiDB-lite"/>
    </source>
</evidence>
<reference evidence="2 3" key="1">
    <citation type="journal article" date="2016" name="Mol. Biol. Evol.">
        <title>Comparative Genomics of Early-Diverging Mushroom-Forming Fungi Provides Insights into the Origins of Lignocellulose Decay Capabilities.</title>
        <authorList>
            <person name="Nagy L.G."/>
            <person name="Riley R."/>
            <person name="Tritt A."/>
            <person name="Adam C."/>
            <person name="Daum C."/>
            <person name="Floudas D."/>
            <person name="Sun H."/>
            <person name="Yadav J.S."/>
            <person name="Pangilinan J."/>
            <person name="Larsson K.H."/>
            <person name="Matsuura K."/>
            <person name="Barry K."/>
            <person name="Labutti K."/>
            <person name="Kuo R."/>
            <person name="Ohm R.A."/>
            <person name="Bhattacharya S.S."/>
            <person name="Shirouzu T."/>
            <person name="Yoshinaga Y."/>
            <person name="Martin F.M."/>
            <person name="Grigoriev I.V."/>
            <person name="Hibbett D.S."/>
        </authorList>
    </citation>
    <scope>NUCLEOTIDE SEQUENCE [LARGE SCALE GENOMIC DNA]</scope>
    <source>
        <strain evidence="2 3">HHB9708</strain>
    </source>
</reference>
<accession>A0A164TAD6</accession>
<dbReference type="AlphaFoldDB" id="A0A164TAD6"/>
<evidence type="ECO:0000313" key="2">
    <source>
        <dbReference type="EMBL" id="KZS92206.1"/>
    </source>
</evidence>
<protein>
    <recommendedName>
        <fullName evidence="4">F-box domain-containing protein</fullName>
    </recommendedName>
</protein>
<evidence type="ECO:0008006" key="4">
    <source>
        <dbReference type="Google" id="ProtNLM"/>
    </source>
</evidence>
<dbReference type="EMBL" id="KV419411">
    <property type="protein sequence ID" value="KZS92206.1"/>
    <property type="molecule type" value="Genomic_DNA"/>
</dbReference>
<organism evidence="2 3">
    <name type="scientific">Sistotremastrum niveocremeum HHB9708</name>
    <dbReference type="NCBI Taxonomy" id="1314777"/>
    <lineage>
        <taxon>Eukaryota</taxon>
        <taxon>Fungi</taxon>
        <taxon>Dikarya</taxon>
        <taxon>Basidiomycota</taxon>
        <taxon>Agaricomycotina</taxon>
        <taxon>Agaricomycetes</taxon>
        <taxon>Sistotremastrales</taxon>
        <taxon>Sistotremastraceae</taxon>
        <taxon>Sertulicium</taxon>
        <taxon>Sertulicium niveocremeum</taxon>
    </lineage>
</organism>
<keyword evidence="3" id="KW-1185">Reference proteome</keyword>
<feature type="region of interest" description="Disordered" evidence="1">
    <location>
        <begin position="1"/>
        <end position="25"/>
    </location>
</feature>
<dbReference type="Proteomes" id="UP000076722">
    <property type="component" value="Unassembled WGS sequence"/>
</dbReference>
<proteinExistence type="predicted"/>
<evidence type="ECO:0000313" key="3">
    <source>
        <dbReference type="Proteomes" id="UP000076722"/>
    </source>
</evidence>
<sequence length="412" mass="46396">MGRPRVKKAKTLRQGNNKSGLPDATVSEIPVTRKYNPSLPPEIVAMIVGDVVDEFDEGQESEEARQLCILARSSRQLQAEAERRLYQSVEFMVGEINAQKLAAILRSRTAGYVRTLMIGNYGAVRRRGRTASRAVSALPFSLMTGLRSLYLSIDHDIKLFITTDLDPEVFLLLDRDLPPNILRRFVCSLPLLPSFLQFLKRQTSIEFISSNFTFADTTAPDVVLSHATHPNLTEIQSLQLDRNVLSIMDHTRIQKLRIFGSFHLPQNWASYAANLVRLDAMTWPMDLQTLSKVVRCSPQLQVLIFAILPGLEQEPAPLIFDLLGSLKKLKVCALVSVLTGQIPRAMLKGCYKCEALESFVFVTKIAGYEMASKGIEPKTGVCDNDWIFARYDDFDLLEWALEQDDRITKICD</sequence>
<gene>
    <name evidence="2" type="ORF">SISNIDRAFT_486740</name>
</gene>
<feature type="compositionally biased region" description="Basic residues" evidence="1">
    <location>
        <begin position="1"/>
        <end position="11"/>
    </location>
</feature>